<keyword evidence="1" id="KW-0812">Transmembrane</keyword>
<accession>A0A399QPI0</accession>
<keyword evidence="1" id="KW-0472">Membrane</keyword>
<dbReference type="EMBL" id="QWGB01000011">
    <property type="protein sequence ID" value="RIJ20796.1"/>
    <property type="molecule type" value="Genomic_DNA"/>
</dbReference>
<organism evidence="2 3">
    <name type="scientific">Henriciella barbarensis</name>
    <dbReference type="NCBI Taxonomy" id="86342"/>
    <lineage>
        <taxon>Bacteria</taxon>
        <taxon>Pseudomonadati</taxon>
        <taxon>Pseudomonadota</taxon>
        <taxon>Alphaproteobacteria</taxon>
        <taxon>Hyphomonadales</taxon>
        <taxon>Hyphomonadaceae</taxon>
        <taxon>Henriciella</taxon>
    </lineage>
</organism>
<keyword evidence="1" id="KW-1133">Transmembrane helix</keyword>
<dbReference type="Proteomes" id="UP000265431">
    <property type="component" value="Unassembled WGS sequence"/>
</dbReference>
<protein>
    <submittedName>
        <fullName evidence="2">Uncharacterized protein</fullName>
    </submittedName>
</protein>
<dbReference type="OrthoDB" id="9154118at2"/>
<feature type="transmembrane region" description="Helical" evidence="1">
    <location>
        <begin position="7"/>
        <end position="27"/>
    </location>
</feature>
<evidence type="ECO:0000313" key="2">
    <source>
        <dbReference type="EMBL" id="RIJ20796.1"/>
    </source>
</evidence>
<name>A0A399QPI0_9PROT</name>
<feature type="transmembrane region" description="Helical" evidence="1">
    <location>
        <begin position="47"/>
        <end position="78"/>
    </location>
</feature>
<sequence>MKITSVGHAVSLFLVITFLICIVWGLVTPPSLHMHPAWQDLLPGFEFGTLTGILIGLVESYLYGWYVAILFVPLFNFFNRNSSAQK</sequence>
<reference evidence="2 3" key="1">
    <citation type="submission" date="2018-08" db="EMBL/GenBank/DDBJ databases">
        <title>Henriciella mobilis sp. nov., isolated from seawater.</title>
        <authorList>
            <person name="Cheng H."/>
            <person name="Wu Y.-H."/>
            <person name="Xu X.-W."/>
            <person name="Guo L.-L."/>
        </authorList>
    </citation>
    <scope>NUCLEOTIDE SEQUENCE [LARGE SCALE GENOMIC DNA]</scope>
    <source>
        <strain evidence="2 3">CCUG66934</strain>
    </source>
</reference>
<evidence type="ECO:0000256" key="1">
    <source>
        <dbReference type="SAM" id="Phobius"/>
    </source>
</evidence>
<comment type="caution">
    <text evidence="2">The sequence shown here is derived from an EMBL/GenBank/DDBJ whole genome shotgun (WGS) entry which is preliminary data.</text>
</comment>
<dbReference type="AlphaFoldDB" id="A0A399QPI0"/>
<proteinExistence type="predicted"/>
<keyword evidence="3" id="KW-1185">Reference proteome</keyword>
<evidence type="ECO:0000313" key="3">
    <source>
        <dbReference type="Proteomes" id="UP000265431"/>
    </source>
</evidence>
<dbReference type="RefSeq" id="WP_119380628.1">
    <property type="nucleotide sequence ID" value="NZ_QWGB01000011.1"/>
</dbReference>
<gene>
    <name evidence="2" type="ORF">D1224_14290</name>
</gene>